<proteinExistence type="inferred from homology"/>
<keyword evidence="3" id="KW-0413">Isomerase</keyword>
<feature type="compositionally biased region" description="Basic residues" evidence="7">
    <location>
        <begin position="390"/>
        <end position="399"/>
    </location>
</feature>
<feature type="domain" description="Pseudouridine synthase I TruA alpha/beta" evidence="8">
    <location>
        <begin position="485"/>
        <end position="565"/>
    </location>
</feature>
<dbReference type="Proteomes" id="UP001497516">
    <property type="component" value="Chromosome 2"/>
</dbReference>
<evidence type="ECO:0000256" key="1">
    <source>
        <dbReference type="ARBA" id="ARBA00009375"/>
    </source>
</evidence>
<organism evidence="9 10">
    <name type="scientific">Linum trigynum</name>
    <dbReference type="NCBI Taxonomy" id="586398"/>
    <lineage>
        <taxon>Eukaryota</taxon>
        <taxon>Viridiplantae</taxon>
        <taxon>Streptophyta</taxon>
        <taxon>Embryophyta</taxon>
        <taxon>Tracheophyta</taxon>
        <taxon>Spermatophyta</taxon>
        <taxon>Magnoliopsida</taxon>
        <taxon>eudicotyledons</taxon>
        <taxon>Gunneridae</taxon>
        <taxon>Pentapetalae</taxon>
        <taxon>rosids</taxon>
        <taxon>fabids</taxon>
        <taxon>Malpighiales</taxon>
        <taxon>Linaceae</taxon>
        <taxon>Linum</taxon>
    </lineage>
</organism>
<feature type="region of interest" description="Disordered" evidence="7">
    <location>
        <begin position="389"/>
        <end position="436"/>
    </location>
</feature>
<evidence type="ECO:0000256" key="2">
    <source>
        <dbReference type="ARBA" id="ARBA00022694"/>
    </source>
</evidence>
<comment type="catalytic activity">
    <reaction evidence="4">
        <text>a uridine in tRNA = a pseudouridine in tRNA</text>
        <dbReference type="Rhea" id="RHEA:54572"/>
        <dbReference type="Rhea" id="RHEA-COMP:13339"/>
        <dbReference type="Rhea" id="RHEA-COMP:13934"/>
        <dbReference type="ChEBI" id="CHEBI:65314"/>
        <dbReference type="ChEBI" id="CHEBI:65315"/>
    </reaction>
</comment>
<dbReference type="InterPro" id="IPR020095">
    <property type="entry name" value="PsdUridine_synth_TruA_C"/>
</dbReference>
<dbReference type="FunFam" id="3.30.70.580:FF:000002">
    <property type="entry name" value="tRNA pseudouridine synthase"/>
    <property type="match status" value="1"/>
</dbReference>
<dbReference type="SUPFAM" id="SSF55120">
    <property type="entry name" value="Pseudouridine synthase"/>
    <property type="match status" value="2"/>
</dbReference>
<dbReference type="GO" id="GO:1990481">
    <property type="term" value="P:mRNA pseudouridine synthesis"/>
    <property type="evidence" value="ECO:0007669"/>
    <property type="project" value="TreeGrafter"/>
</dbReference>
<dbReference type="GO" id="GO:0031119">
    <property type="term" value="P:tRNA pseudouridine synthesis"/>
    <property type="evidence" value="ECO:0007669"/>
    <property type="project" value="InterPro"/>
</dbReference>
<dbReference type="PANTHER" id="PTHR11142:SF9">
    <property type="entry name" value="TRNA PSEUDOURIDINE SYNTHASE-RELATED"/>
    <property type="match status" value="1"/>
</dbReference>
<evidence type="ECO:0000313" key="10">
    <source>
        <dbReference type="Proteomes" id="UP001497516"/>
    </source>
</evidence>
<dbReference type="EMBL" id="OZ034815">
    <property type="protein sequence ID" value="CAL1368599.1"/>
    <property type="molecule type" value="Genomic_DNA"/>
</dbReference>
<dbReference type="Gene3D" id="3.30.70.580">
    <property type="entry name" value="Pseudouridine synthase I, catalytic domain, N-terminal subdomain"/>
    <property type="match status" value="1"/>
</dbReference>
<dbReference type="InterPro" id="IPR020094">
    <property type="entry name" value="TruA/RsuA/RluB/E/F_N"/>
</dbReference>
<feature type="binding site" evidence="6">
    <location>
        <position position="343"/>
    </location>
    <ligand>
        <name>substrate</name>
    </ligand>
</feature>
<reference evidence="9 10" key="1">
    <citation type="submission" date="2024-04" db="EMBL/GenBank/DDBJ databases">
        <authorList>
            <person name="Fracassetti M."/>
        </authorList>
    </citation>
    <scope>NUCLEOTIDE SEQUENCE [LARGE SCALE GENOMIC DNA]</scope>
</reference>
<evidence type="ECO:0000256" key="5">
    <source>
        <dbReference type="PIRSR" id="PIRSR641708-1"/>
    </source>
</evidence>
<evidence type="ECO:0000256" key="3">
    <source>
        <dbReference type="ARBA" id="ARBA00023235"/>
    </source>
</evidence>
<keyword evidence="2" id="KW-0819">tRNA processing</keyword>
<sequence length="662" mass="74156">MATTTEPVNGTVLDHFALVDCDIGILSFLHLAGSALSSALLLQSPDSESEARNWRPVNCCEVSFFFCFHLVFSFSAAGLCNCCQYGSSETVHQVFDEMLDRVGVQCSFACESATDCLETSRTRFRSSQLLASGVASTFPGSMLTMRYSLSPWLVKTYQSSVKLSPVALPSKPSSLATVCCYCYNLSPLAATQVHTVSSPSQDHHSSAEKWEPFRKKKVVLRVGYVGTNYRGLQKQYDEHSLSTIESELEDAIFKAGGIRESNYGHLSKIGWARSSRTDKGVHSLATTISMKLEIPENAWKEDPYGIVLARTVNSNLPDSIRIFSILPAQKSFDPRMECDLRKYSYLLPAEIIGIKSFSTSAEINEHISDFRKMLNTFEGDHPFHNYTVRAKYRRKSRRNRPPEKIGHFSEGDRSSVQILSSDSDHETDEEEEEEEMCGIDGNVPLDHSEAVSSQSGDLLKDQSSGVAVRARWLHEPDVRDRIGAPHFRRIIHCSCRELEKSSGHDFVEISIWGESFMLHQIRKMVGTAVAVKRGLLPKDILTLSLAKFSRIVLPLAPSEVLILRGSNYSLRRKAREGTRPEMQALAESEEIQRGVDEFYTSKMLPKVSQFLDPSGSPWLEWVEKLDEHTPIPDAELDQVRSAWKAWKESYPGRPSSIDSGNL</sequence>
<feature type="active site" description="Nucleophile" evidence="5">
    <location>
        <position position="278"/>
    </location>
</feature>
<dbReference type="GO" id="GO:0005634">
    <property type="term" value="C:nucleus"/>
    <property type="evidence" value="ECO:0007669"/>
    <property type="project" value="TreeGrafter"/>
</dbReference>
<evidence type="ECO:0000256" key="7">
    <source>
        <dbReference type="SAM" id="MobiDB-lite"/>
    </source>
</evidence>
<dbReference type="InterPro" id="IPR001406">
    <property type="entry name" value="PsdUridine_synth_TruA"/>
</dbReference>
<dbReference type="Pfam" id="PF01416">
    <property type="entry name" value="PseudoU_synth_1"/>
    <property type="match status" value="1"/>
</dbReference>
<dbReference type="InterPro" id="IPR041708">
    <property type="entry name" value="PUS1/PUS2-like"/>
</dbReference>
<evidence type="ECO:0000313" key="9">
    <source>
        <dbReference type="EMBL" id="CAL1368599.1"/>
    </source>
</evidence>
<feature type="compositionally biased region" description="Basic and acidic residues" evidence="7">
    <location>
        <begin position="400"/>
        <end position="413"/>
    </location>
</feature>
<accession>A0AAV2D8C1</accession>
<dbReference type="CDD" id="cd02568">
    <property type="entry name" value="PseudoU_synth_PUS1_PUS2"/>
    <property type="match status" value="1"/>
</dbReference>
<dbReference type="Gene3D" id="3.30.70.660">
    <property type="entry name" value="Pseudouridine synthase I, catalytic domain, C-terminal subdomain"/>
    <property type="match status" value="2"/>
</dbReference>
<comment type="similarity">
    <text evidence="1">Belongs to the tRNA pseudouridine synthase TruA family.</text>
</comment>
<evidence type="ECO:0000259" key="8">
    <source>
        <dbReference type="Pfam" id="PF01416"/>
    </source>
</evidence>
<dbReference type="GO" id="GO:0003723">
    <property type="term" value="F:RNA binding"/>
    <property type="evidence" value="ECO:0007669"/>
    <property type="project" value="InterPro"/>
</dbReference>
<dbReference type="AlphaFoldDB" id="A0AAV2D8C1"/>
<name>A0AAV2D8C1_9ROSI</name>
<gene>
    <name evidence="9" type="ORF">LTRI10_LOCUS11650</name>
</gene>
<evidence type="ECO:0000256" key="4">
    <source>
        <dbReference type="ARBA" id="ARBA00036943"/>
    </source>
</evidence>
<dbReference type="PANTHER" id="PTHR11142">
    <property type="entry name" value="PSEUDOURIDYLATE SYNTHASE"/>
    <property type="match status" value="1"/>
</dbReference>
<dbReference type="InterPro" id="IPR020097">
    <property type="entry name" value="PsdUridine_synth_TruA_a/b_dom"/>
</dbReference>
<keyword evidence="10" id="KW-1185">Reference proteome</keyword>
<evidence type="ECO:0000256" key="6">
    <source>
        <dbReference type="PIRSR" id="PIRSR641708-2"/>
    </source>
</evidence>
<dbReference type="InterPro" id="IPR020103">
    <property type="entry name" value="PsdUridine_synth_cat_dom_sf"/>
</dbReference>
<protein>
    <recommendedName>
        <fullName evidence="8">Pseudouridine synthase I TruA alpha/beta domain-containing protein</fullName>
    </recommendedName>
</protein>
<feature type="compositionally biased region" description="Acidic residues" evidence="7">
    <location>
        <begin position="425"/>
        <end position="436"/>
    </location>
</feature>
<dbReference type="GO" id="GO:0009982">
    <property type="term" value="F:pseudouridine synthase activity"/>
    <property type="evidence" value="ECO:0007669"/>
    <property type="project" value="InterPro"/>
</dbReference>